<dbReference type="EMBL" id="BLIN01000002">
    <property type="protein sequence ID" value="GFE05031.1"/>
    <property type="molecule type" value="Genomic_DNA"/>
</dbReference>
<evidence type="ECO:0000313" key="2">
    <source>
        <dbReference type="EMBL" id="WUS23351.1"/>
    </source>
</evidence>
<dbReference type="OrthoDB" id="4326862at2"/>
<reference evidence="1 3" key="1">
    <citation type="submission" date="2019-12" db="EMBL/GenBank/DDBJ databases">
        <title>Whole genome shotgun sequence of Streptomyces caniferus NBRC 15389.</title>
        <authorList>
            <person name="Ichikawa N."/>
            <person name="Kimura A."/>
            <person name="Kitahashi Y."/>
            <person name="Komaki H."/>
            <person name="Tamura T."/>
        </authorList>
    </citation>
    <scope>NUCLEOTIDE SEQUENCE [LARGE SCALE GENOMIC DNA]</scope>
    <source>
        <strain evidence="1 3">NBRC 15389</strain>
    </source>
</reference>
<organism evidence="1 3">
    <name type="scientific">Streptomyces caniferus</name>
    <dbReference type="NCBI Taxonomy" id="285557"/>
    <lineage>
        <taxon>Bacteria</taxon>
        <taxon>Bacillati</taxon>
        <taxon>Actinomycetota</taxon>
        <taxon>Actinomycetes</taxon>
        <taxon>Kitasatosporales</taxon>
        <taxon>Streptomycetaceae</taxon>
        <taxon>Streptomyces</taxon>
    </lineage>
</organism>
<dbReference type="EMBL" id="CP108473">
    <property type="protein sequence ID" value="WUS23351.1"/>
    <property type="molecule type" value="Genomic_DNA"/>
</dbReference>
<dbReference type="Proteomes" id="UP001432292">
    <property type="component" value="Chromosome"/>
</dbReference>
<evidence type="ECO:0000313" key="1">
    <source>
        <dbReference type="EMBL" id="GFE05031.1"/>
    </source>
</evidence>
<gene>
    <name evidence="2" type="ORF">OG727_14315</name>
    <name evidence="1" type="ORF">Scani_12990</name>
</gene>
<dbReference type="RefSeq" id="WP_159470798.1">
    <property type="nucleotide sequence ID" value="NZ_BAAATH010000003.1"/>
</dbReference>
<dbReference type="AlphaFoldDB" id="A0A640S3P0"/>
<accession>A0A640S3P0</accession>
<evidence type="ECO:0000313" key="4">
    <source>
        <dbReference type="Proteomes" id="UP001432292"/>
    </source>
</evidence>
<proteinExistence type="predicted"/>
<sequence length="115" mass="12849">MAINPWEVDDMAKTIAKIFELLLRLLLPARGCHRSSGSVPAPRCEEAPTLVLARVSGGSDGLLRGEATTLIRPYALTPEERRKRRLEYGRRHGSHFATYGADSRPRRIRRVEVAG</sequence>
<protein>
    <submittedName>
        <fullName evidence="1">Uncharacterized protein</fullName>
    </submittedName>
</protein>
<dbReference type="Proteomes" id="UP000435837">
    <property type="component" value="Unassembled WGS sequence"/>
</dbReference>
<evidence type="ECO:0000313" key="3">
    <source>
        <dbReference type="Proteomes" id="UP000435837"/>
    </source>
</evidence>
<reference evidence="2" key="2">
    <citation type="submission" date="2022-10" db="EMBL/GenBank/DDBJ databases">
        <title>The complete genomes of actinobacterial strains from the NBC collection.</title>
        <authorList>
            <person name="Joergensen T.S."/>
            <person name="Alvarez Arevalo M."/>
            <person name="Sterndorff E.B."/>
            <person name="Faurdal D."/>
            <person name="Vuksanovic O."/>
            <person name="Mourched A.-S."/>
            <person name="Charusanti P."/>
            <person name="Shaw S."/>
            <person name="Blin K."/>
            <person name="Weber T."/>
        </authorList>
    </citation>
    <scope>NUCLEOTIDE SEQUENCE</scope>
    <source>
        <strain evidence="2">NBC_01256</strain>
    </source>
</reference>
<keyword evidence="4" id="KW-1185">Reference proteome</keyword>
<name>A0A640S3P0_9ACTN</name>